<reference evidence="2" key="1">
    <citation type="submission" date="2020-12" db="EMBL/GenBank/DDBJ databases">
        <authorList>
            <person name="Huq M.A."/>
        </authorList>
    </citation>
    <scope>NUCLEOTIDE SEQUENCE</scope>
    <source>
        <strain evidence="2">MAHUQ-46</strain>
    </source>
</reference>
<evidence type="ECO:0000313" key="3">
    <source>
        <dbReference type="Proteomes" id="UP000640274"/>
    </source>
</evidence>
<dbReference type="EMBL" id="JAELUP010000016">
    <property type="protein sequence ID" value="MBJ6360955.1"/>
    <property type="molecule type" value="Genomic_DNA"/>
</dbReference>
<sequence>MLGDEECGACGKMALVPVEDRAAALTSGAAWLERLLALVLWGAAIGLGTNDMEWAASGAAGLILIVLLIVAQNKFAETRYRHQLTKLFKRGEDQLVEGLGIDHDEAIEVFQEGDKPLAYEMLREVGMLVRTDQLRMEQILLLQSFILRKDMDLMLEPLLTHRFSPDLVEYIGELAKVRKDLIKEKTFRYVLVHELQILHMEQGEQILARVAGAAVRMKRYVIMYPHLLVRYASKLPKDRFLRLCMILNSDRTRNWGEVGIEVYTVFNARYKHDPDFQSLGGMTFLADSTRYSRY</sequence>
<evidence type="ECO:0000313" key="2">
    <source>
        <dbReference type="EMBL" id="MBJ6360955.1"/>
    </source>
</evidence>
<dbReference type="AlphaFoldDB" id="A0A934MKE5"/>
<protein>
    <submittedName>
        <fullName evidence="2">Uncharacterized protein</fullName>
    </submittedName>
</protein>
<dbReference type="Proteomes" id="UP000640274">
    <property type="component" value="Unassembled WGS sequence"/>
</dbReference>
<organism evidence="2 3">
    <name type="scientific">Paenibacillus roseus</name>
    <dbReference type="NCBI Taxonomy" id="2798579"/>
    <lineage>
        <taxon>Bacteria</taxon>
        <taxon>Bacillati</taxon>
        <taxon>Bacillota</taxon>
        <taxon>Bacilli</taxon>
        <taxon>Bacillales</taxon>
        <taxon>Paenibacillaceae</taxon>
        <taxon>Paenibacillus</taxon>
    </lineage>
</organism>
<evidence type="ECO:0000256" key="1">
    <source>
        <dbReference type="SAM" id="Phobius"/>
    </source>
</evidence>
<keyword evidence="1" id="KW-0472">Membrane</keyword>
<accession>A0A934MKE5</accession>
<proteinExistence type="predicted"/>
<feature type="transmembrane region" description="Helical" evidence="1">
    <location>
        <begin position="54"/>
        <end position="71"/>
    </location>
</feature>
<name>A0A934MKE5_9BACL</name>
<comment type="caution">
    <text evidence="2">The sequence shown here is derived from an EMBL/GenBank/DDBJ whole genome shotgun (WGS) entry which is preliminary data.</text>
</comment>
<keyword evidence="1" id="KW-1133">Transmembrane helix</keyword>
<gene>
    <name evidence="2" type="ORF">JFN88_06430</name>
</gene>
<keyword evidence="1" id="KW-0812">Transmembrane</keyword>
<keyword evidence="3" id="KW-1185">Reference proteome</keyword>